<comment type="caution">
    <text evidence="1">The sequence shown here is derived from an EMBL/GenBank/DDBJ whole genome shotgun (WGS) entry which is preliminary data.</text>
</comment>
<reference evidence="1" key="2">
    <citation type="submission" date="2021-09" db="EMBL/GenBank/DDBJ databases">
        <authorList>
            <person name="Jia N."/>
            <person name="Wang J."/>
            <person name="Shi W."/>
            <person name="Du L."/>
            <person name="Sun Y."/>
            <person name="Zhan W."/>
            <person name="Jiang J."/>
            <person name="Wang Q."/>
            <person name="Zhang B."/>
            <person name="Ji P."/>
            <person name="Sakyi L.B."/>
            <person name="Cui X."/>
            <person name="Yuan T."/>
            <person name="Jiang B."/>
            <person name="Yang W."/>
            <person name="Lam T.T.-Y."/>
            <person name="Chang Q."/>
            <person name="Ding S."/>
            <person name="Wang X."/>
            <person name="Zhu J."/>
            <person name="Ruan X."/>
            <person name="Zhao L."/>
            <person name="Wei J."/>
            <person name="Que T."/>
            <person name="Du C."/>
            <person name="Cheng J."/>
            <person name="Dai P."/>
            <person name="Han X."/>
            <person name="Huang E."/>
            <person name="Gao Y."/>
            <person name="Liu J."/>
            <person name="Shao H."/>
            <person name="Ye R."/>
            <person name="Li L."/>
            <person name="Wei W."/>
            <person name="Wang X."/>
            <person name="Wang C."/>
            <person name="Huo Q."/>
            <person name="Li W."/>
            <person name="Guo W."/>
            <person name="Chen H."/>
            <person name="Chen S."/>
            <person name="Zhou L."/>
            <person name="Zhou L."/>
            <person name="Ni X."/>
            <person name="Tian J."/>
            <person name="Zhou Y."/>
            <person name="Sheng Y."/>
            <person name="Liu T."/>
            <person name="Pan Y."/>
            <person name="Xia L."/>
            <person name="Li J."/>
            <person name="Zhao F."/>
            <person name="Cao W."/>
        </authorList>
    </citation>
    <scope>NUCLEOTIDE SEQUENCE</scope>
    <source>
        <strain evidence="1">Rsan-2018</strain>
        <tissue evidence="1">Larvae</tissue>
    </source>
</reference>
<sequence>MSKSIENLSGTVTRLVTSNIKTWLHGTNPRSRMASPFKDVNRLSKLSHAIHFPEISEDSELLLAQGTDVGVDRLKAVKAELAAQNAELETFMTDQQVAEDYDSVMEYDDAATNALALLEHHMGKLKVPSPTSTAHPAATNVTRLQPLLGTHQLPQRGNRRDLNLSLVQDCPS</sequence>
<keyword evidence="2" id="KW-1185">Reference proteome</keyword>
<organism evidence="1 2">
    <name type="scientific">Rhipicephalus sanguineus</name>
    <name type="common">Brown dog tick</name>
    <name type="synonym">Ixodes sanguineus</name>
    <dbReference type="NCBI Taxonomy" id="34632"/>
    <lineage>
        <taxon>Eukaryota</taxon>
        <taxon>Metazoa</taxon>
        <taxon>Ecdysozoa</taxon>
        <taxon>Arthropoda</taxon>
        <taxon>Chelicerata</taxon>
        <taxon>Arachnida</taxon>
        <taxon>Acari</taxon>
        <taxon>Parasitiformes</taxon>
        <taxon>Ixodida</taxon>
        <taxon>Ixodoidea</taxon>
        <taxon>Ixodidae</taxon>
        <taxon>Rhipicephalinae</taxon>
        <taxon>Rhipicephalus</taxon>
        <taxon>Rhipicephalus</taxon>
    </lineage>
</organism>
<dbReference type="AlphaFoldDB" id="A0A9D4SWV2"/>
<gene>
    <name evidence="1" type="ORF">HPB52_023806</name>
</gene>
<protein>
    <submittedName>
        <fullName evidence="1">Uncharacterized protein</fullName>
    </submittedName>
</protein>
<accession>A0A9D4SWV2</accession>
<dbReference type="EMBL" id="JABSTV010001251">
    <property type="protein sequence ID" value="KAH7952480.1"/>
    <property type="molecule type" value="Genomic_DNA"/>
</dbReference>
<evidence type="ECO:0000313" key="1">
    <source>
        <dbReference type="EMBL" id="KAH7952480.1"/>
    </source>
</evidence>
<evidence type="ECO:0000313" key="2">
    <source>
        <dbReference type="Proteomes" id="UP000821837"/>
    </source>
</evidence>
<proteinExistence type="predicted"/>
<dbReference type="Proteomes" id="UP000821837">
    <property type="component" value="Chromosome 5"/>
</dbReference>
<reference evidence="1" key="1">
    <citation type="journal article" date="2020" name="Cell">
        <title>Large-Scale Comparative Analyses of Tick Genomes Elucidate Their Genetic Diversity and Vector Capacities.</title>
        <authorList>
            <consortium name="Tick Genome and Microbiome Consortium (TIGMIC)"/>
            <person name="Jia N."/>
            <person name="Wang J."/>
            <person name="Shi W."/>
            <person name="Du L."/>
            <person name="Sun Y."/>
            <person name="Zhan W."/>
            <person name="Jiang J.F."/>
            <person name="Wang Q."/>
            <person name="Zhang B."/>
            <person name="Ji P."/>
            <person name="Bell-Sakyi L."/>
            <person name="Cui X.M."/>
            <person name="Yuan T.T."/>
            <person name="Jiang B.G."/>
            <person name="Yang W.F."/>
            <person name="Lam T.T."/>
            <person name="Chang Q.C."/>
            <person name="Ding S.J."/>
            <person name="Wang X.J."/>
            <person name="Zhu J.G."/>
            <person name="Ruan X.D."/>
            <person name="Zhao L."/>
            <person name="Wei J.T."/>
            <person name="Ye R.Z."/>
            <person name="Que T.C."/>
            <person name="Du C.H."/>
            <person name="Zhou Y.H."/>
            <person name="Cheng J.X."/>
            <person name="Dai P.F."/>
            <person name="Guo W.B."/>
            <person name="Han X.H."/>
            <person name="Huang E.J."/>
            <person name="Li L.F."/>
            <person name="Wei W."/>
            <person name="Gao Y.C."/>
            <person name="Liu J.Z."/>
            <person name="Shao H.Z."/>
            <person name="Wang X."/>
            <person name="Wang C.C."/>
            <person name="Yang T.C."/>
            <person name="Huo Q.B."/>
            <person name="Li W."/>
            <person name="Chen H.Y."/>
            <person name="Chen S.E."/>
            <person name="Zhou L.G."/>
            <person name="Ni X.B."/>
            <person name="Tian J.H."/>
            <person name="Sheng Y."/>
            <person name="Liu T."/>
            <person name="Pan Y.S."/>
            <person name="Xia L.Y."/>
            <person name="Li J."/>
            <person name="Zhao F."/>
            <person name="Cao W.C."/>
        </authorList>
    </citation>
    <scope>NUCLEOTIDE SEQUENCE</scope>
    <source>
        <strain evidence="1">Rsan-2018</strain>
    </source>
</reference>
<name>A0A9D4SWV2_RHISA</name>